<dbReference type="AlphaFoldDB" id="A0A368XUK3"/>
<feature type="transmembrane region" description="Helical" evidence="8">
    <location>
        <begin position="138"/>
        <end position="162"/>
    </location>
</feature>
<feature type="transmembrane region" description="Helical" evidence="8">
    <location>
        <begin position="12"/>
        <end position="32"/>
    </location>
</feature>
<sequence length="265" mass="27082">MTATLLLPPLAGWSLVAALAVVLGAGFVRGFAGFGFSAFSVAGLSLLVAPSAVIPSIFLLEILASLHMLRVGLRDADWPWLRALVAGQVLGVPVGVALLAWLPESGLRLVIGGLLVAAVLALRSGARPALEPTPRMRGAVGMASGVVNGVAAIGGIVVAVLLSATRMAPSALRATMVLMLLCSDVLALAFAAMLPRAADAGALVGAGTWRWALWLAPAMVAGIWLGSHAFARVSPDQFRRRLLDLLGVLAVLALGRAVWGVVGAV</sequence>
<feature type="transmembrane region" description="Helical" evidence="8">
    <location>
        <begin position="39"/>
        <end position="60"/>
    </location>
</feature>
<comment type="caution">
    <text evidence="9">The sequence shown here is derived from an EMBL/GenBank/DDBJ whole genome shotgun (WGS) entry which is preliminary data.</text>
</comment>
<dbReference type="InterPro" id="IPR052017">
    <property type="entry name" value="TSUP"/>
</dbReference>
<feature type="transmembrane region" description="Helical" evidence="8">
    <location>
        <begin position="242"/>
        <end position="262"/>
    </location>
</feature>
<keyword evidence="4 8" id="KW-1003">Cell membrane</keyword>
<proteinExistence type="inferred from homology"/>
<feature type="transmembrane region" description="Helical" evidence="8">
    <location>
        <begin position="211"/>
        <end position="230"/>
    </location>
</feature>
<comment type="subcellular location">
    <subcellularLocation>
        <location evidence="1 8">Cell membrane</location>
        <topology evidence="1 8">Multi-pass membrane protein</topology>
    </subcellularLocation>
</comment>
<feature type="transmembrane region" description="Helical" evidence="8">
    <location>
        <begin position="109"/>
        <end position="126"/>
    </location>
</feature>
<dbReference type="EMBL" id="QPJK01000004">
    <property type="protein sequence ID" value="RCW71633.1"/>
    <property type="molecule type" value="Genomic_DNA"/>
</dbReference>
<evidence type="ECO:0000256" key="7">
    <source>
        <dbReference type="ARBA" id="ARBA00023136"/>
    </source>
</evidence>
<organism evidence="9 10">
    <name type="scientific">Pseudorhodoferax soli</name>
    <dbReference type="NCBI Taxonomy" id="545864"/>
    <lineage>
        <taxon>Bacteria</taxon>
        <taxon>Pseudomonadati</taxon>
        <taxon>Pseudomonadota</taxon>
        <taxon>Betaproteobacteria</taxon>
        <taxon>Burkholderiales</taxon>
        <taxon>Comamonadaceae</taxon>
    </lineage>
</organism>
<keyword evidence="6 8" id="KW-1133">Transmembrane helix</keyword>
<evidence type="ECO:0000256" key="8">
    <source>
        <dbReference type="RuleBase" id="RU363041"/>
    </source>
</evidence>
<keyword evidence="3" id="KW-0813">Transport</keyword>
<keyword evidence="5 8" id="KW-0812">Transmembrane</keyword>
<evidence type="ECO:0000313" key="10">
    <source>
        <dbReference type="Proteomes" id="UP000252884"/>
    </source>
</evidence>
<comment type="similarity">
    <text evidence="2 8">Belongs to the 4-toluene sulfonate uptake permease (TSUP) (TC 2.A.102) family.</text>
</comment>
<dbReference type="PANTHER" id="PTHR30269:SF37">
    <property type="entry name" value="MEMBRANE TRANSPORTER PROTEIN"/>
    <property type="match status" value="1"/>
</dbReference>
<evidence type="ECO:0000256" key="3">
    <source>
        <dbReference type="ARBA" id="ARBA00022448"/>
    </source>
</evidence>
<evidence type="ECO:0000256" key="4">
    <source>
        <dbReference type="ARBA" id="ARBA00022475"/>
    </source>
</evidence>
<protein>
    <recommendedName>
        <fullName evidence="8">Probable membrane transporter protein</fullName>
    </recommendedName>
</protein>
<dbReference type="Proteomes" id="UP000252884">
    <property type="component" value="Unassembled WGS sequence"/>
</dbReference>
<name>A0A368XUK3_9BURK</name>
<evidence type="ECO:0000313" key="9">
    <source>
        <dbReference type="EMBL" id="RCW71633.1"/>
    </source>
</evidence>
<feature type="transmembrane region" description="Helical" evidence="8">
    <location>
        <begin position="80"/>
        <end position="102"/>
    </location>
</feature>
<evidence type="ECO:0000256" key="2">
    <source>
        <dbReference type="ARBA" id="ARBA00009142"/>
    </source>
</evidence>
<reference evidence="9 10" key="1">
    <citation type="submission" date="2018-07" db="EMBL/GenBank/DDBJ databases">
        <title>Genomic Encyclopedia of Type Strains, Phase IV (KMG-IV): sequencing the most valuable type-strain genomes for metagenomic binning, comparative biology and taxonomic classification.</title>
        <authorList>
            <person name="Goeker M."/>
        </authorList>
    </citation>
    <scope>NUCLEOTIDE SEQUENCE [LARGE SCALE GENOMIC DNA]</scope>
    <source>
        <strain evidence="9 10">DSM 21634</strain>
    </source>
</reference>
<evidence type="ECO:0000256" key="6">
    <source>
        <dbReference type="ARBA" id="ARBA00022989"/>
    </source>
</evidence>
<dbReference type="InterPro" id="IPR002781">
    <property type="entry name" value="TM_pro_TauE-like"/>
</dbReference>
<accession>A0A368XUK3</accession>
<dbReference type="GO" id="GO:0005886">
    <property type="term" value="C:plasma membrane"/>
    <property type="evidence" value="ECO:0007669"/>
    <property type="project" value="UniProtKB-SubCell"/>
</dbReference>
<keyword evidence="7 8" id="KW-0472">Membrane</keyword>
<dbReference type="PANTHER" id="PTHR30269">
    <property type="entry name" value="TRANSMEMBRANE PROTEIN YFCA"/>
    <property type="match status" value="1"/>
</dbReference>
<evidence type="ECO:0000256" key="1">
    <source>
        <dbReference type="ARBA" id="ARBA00004651"/>
    </source>
</evidence>
<evidence type="ECO:0000256" key="5">
    <source>
        <dbReference type="ARBA" id="ARBA00022692"/>
    </source>
</evidence>
<keyword evidence="10" id="KW-1185">Reference proteome</keyword>
<feature type="transmembrane region" description="Helical" evidence="8">
    <location>
        <begin position="174"/>
        <end position="191"/>
    </location>
</feature>
<dbReference type="Pfam" id="PF01925">
    <property type="entry name" value="TauE"/>
    <property type="match status" value="1"/>
</dbReference>
<gene>
    <name evidence="9" type="ORF">DES41_104453</name>
</gene>